<keyword evidence="2" id="KW-1185">Reference proteome</keyword>
<gene>
    <name evidence="1" type="ORF">HNR31_001086</name>
</gene>
<protein>
    <submittedName>
        <fullName evidence="1">Uncharacterized protein</fullName>
    </submittedName>
</protein>
<comment type="caution">
    <text evidence="1">The sequence shown here is derived from an EMBL/GenBank/DDBJ whole genome shotgun (WGS) entry which is preliminary data.</text>
</comment>
<sequence length="111" mass="12753">MGKIDCFDLTKVKGALDDNPESDIFIISGNLKSAKLYEERIREHVKTKRRIRTISNSVYSMDGLNFIDSIVFLCGYWWQNKNAITFIKHFSKLPRLVIPITNIPSMKGGDE</sequence>
<dbReference type="Proteomes" id="UP000523087">
    <property type="component" value="Unassembled WGS sequence"/>
</dbReference>
<reference evidence="1 2" key="1">
    <citation type="submission" date="2020-07" db="EMBL/GenBank/DDBJ databases">
        <title>Genomic Encyclopedia of Type Strains, Phase IV (KMG-IV): sequencing the most valuable type-strain genomes for metagenomic binning, comparative biology and taxonomic classification.</title>
        <authorList>
            <person name="Goeker M."/>
        </authorList>
    </citation>
    <scope>NUCLEOTIDE SEQUENCE [LARGE SCALE GENOMIC DNA]</scope>
    <source>
        <strain evidence="1 2">DSM 15730</strain>
    </source>
</reference>
<dbReference type="EMBL" id="JACDUT010000002">
    <property type="protein sequence ID" value="MBA2874316.1"/>
    <property type="molecule type" value="Genomic_DNA"/>
</dbReference>
<proteinExistence type="predicted"/>
<dbReference type="AlphaFoldDB" id="A0A7W0BZC3"/>
<dbReference type="RefSeq" id="WP_181555227.1">
    <property type="nucleotide sequence ID" value="NZ_JACDUT010000002.1"/>
</dbReference>
<accession>A0A7W0BZC3</accession>
<name>A0A7W0BZC3_9BACL</name>
<organism evidence="1 2">
    <name type="scientific">Thermaerobacillus caldiproteolyticus</name>
    <dbReference type="NCBI Taxonomy" id="247480"/>
    <lineage>
        <taxon>Bacteria</taxon>
        <taxon>Bacillati</taxon>
        <taxon>Bacillota</taxon>
        <taxon>Bacilli</taxon>
        <taxon>Bacillales</taxon>
        <taxon>Anoxybacillaceae</taxon>
        <taxon>Thermaerobacillus</taxon>
    </lineage>
</organism>
<evidence type="ECO:0000313" key="2">
    <source>
        <dbReference type="Proteomes" id="UP000523087"/>
    </source>
</evidence>
<evidence type="ECO:0000313" key="1">
    <source>
        <dbReference type="EMBL" id="MBA2874316.1"/>
    </source>
</evidence>